<dbReference type="eggNOG" id="COG4585">
    <property type="taxonomic scope" value="Bacteria"/>
</dbReference>
<dbReference type="EMBL" id="AMSG01000008">
    <property type="protein sequence ID" value="EKF55298.1"/>
    <property type="molecule type" value="Genomic_DNA"/>
</dbReference>
<evidence type="ECO:0000256" key="6">
    <source>
        <dbReference type="ARBA" id="ARBA00022777"/>
    </source>
</evidence>
<keyword evidence="9" id="KW-0175">Coiled coil</keyword>
<keyword evidence="7" id="KW-0067">ATP-binding</keyword>
<keyword evidence="10" id="KW-0472">Membrane</keyword>
<dbReference type="PANTHER" id="PTHR24421">
    <property type="entry name" value="NITRATE/NITRITE SENSOR PROTEIN NARX-RELATED"/>
    <property type="match status" value="1"/>
</dbReference>
<feature type="transmembrane region" description="Helical" evidence="10">
    <location>
        <begin position="7"/>
        <end position="32"/>
    </location>
</feature>
<evidence type="ECO:0000256" key="9">
    <source>
        <dbReference type="SAM" id="Coils"/>
    </source>
</evidence>
<keyword evidence="10" id="KW-1133">Transmembrane helix</keyword>
<dbReference type="RefSeq" id="WP_008991360.1">
    <property type="nucleotide sequence ID" value="NZ_AMSG01000008.1"/>
</dbReference>
<sequence>MENQKEIISLIVYVSILIVILLAFFISFFLAYQRRKTQLLIENAEEKQRFEQELAKAQTEIQEQTFRNISWELHDNIGQLLSVAKLQLNMLQNEVPEDKMKSFKEASDVLGQGLKELRQLSHTLNNDFVSSRGLQESLELEINRFKRLNFLRIEYCVQGEPYHLNKKDEIIIFRIFQECFSNVVKYSKASLLTISLNYLPEELYVNATDNGVGFDLESEKKGSGIMNMQRRSELIGADFSIKTGKNKGVSVTLNYPTKLT</sequence>
<dbReference type="Gene3D" id="1.20.5.1930">
    <property type="match status" value="1"/>
</dbReference>
<dbReference type="GO" id="GO:0000155">
    <property type="term" value="F:phosphorelay sensor kinase activity"/>
    <property type="evidence" value="ECO:0007669"/>
    <property type="project" value="InterPro"/>
</dbReference>
<keyword evidence="8" id="KW-0902">Two-component regulatory system</keyword>
<dbReference type="Proteomes" id="UP000007364">
    <property type="component" value="Unassembled WGS sequence"/>
</dbReference>
<dbReference type="GO" id="GO:0005524">
    <property type="term" value="F:ATP binding"/>
    <property type="evidence" value="ECO:0007669"/>
    <property type="project" value="UniProtKB-KW"/>
</dbReference>
<evidence type="ECO:0000256" key="10">
    <source>
        <dbReference type="SAM" id="Phobius"/>
    </source>
</evidence>
<evidence type="ECO:0000313" key="13">
    <source>
        <dbReference type="EMBL" id="EKF55298.1"/>
    </source>
</evidence>
<dbReference type="InterPro" id="IPR036890">
    <property type="entry name" value="HATPase_C_sf"/>
</dbReference>
<dbReference type="SUPFAM" id="SSF55874">
    <property type="entry name" value="ATPase domain of HSP90 chaperone/DNA topoisomerase II/histidine kinase"/>
    <property type="match status" value="1"/>
</dbReference>
<keyword evidence="4" id="KW-0808">Transferase</keyword>
<evidence type="ECO:0000313" key="14">
    <source>
        <dbReference type="Proteomes" id="UP000007364"/>
    </source>
</evidence>
<gene>
    <name evidence="13" type="ORF">I215_07526</name>
</gene>
<dbReference type="AlphaFoldDB" id="K2P2S5"/>
<comment type="catalytic activity">
    <reaction evidence="1">
        <text>ATP + protein L-histidine = ADP + protein N-phospho-L-histidine.</text>
        <dbReference type="EC" id="2.7.13.3"/>
    </reaction>
</comment>
<dbReference type="InterPro" id="IPR050482">
    <property type="entry name" value="Sensor_HK_TwoCompSys"/>
</dbReference>
<dbReference type="Gene3D" id="3.30.565.10">
    <property type="entry name" value="Histidine kinase-like ATPase, C-terminal domain"/>
    <property type="match status" value="1"/>
</dbReference>
<dbReference type="GO" id="GO:0046983">
    <property type="term" value="F:protein dimerization activity"/>
    <property type="evidence" value="ECO:0007669"/>
    <property type="project" value="InterPro"/>
</dbReference>
<dbReference type="Pfam" id="PF07730">
    <property type="entry name" value="HisKA_3"/>
    <property type="match status" value="1"/>
</dbReference>
<evidence type="ECO:0000256" key="5">
    <source>
        <dbReference type="ARBA" id="ARBA00022741"/>
    </source>
</evidence>
<evidence type="ECO:0000256" key="7">
    <source>
        <dbReference type="ARBA" id="ARBA00022840"/>
    </source>
</evidence>
<evidence type="ECO:0000256" key="8">
    <source>
        <dbReference type="ARBA" id="ARBA00023012"/>
    </source>
</evidence>
<protein>
    <recommendedName>
        <fullName evidence="2">histidine kinase</fullName>
        <ecNumber evidence="2">2.7.13.3</ecNumber>
    </recommendedName>
</protein>
<keyword evidence="3" id="KW-0597">Phosphoprotein</keyword>
<evidence type="ECO:0000256" key="3">
    <source>
        <dbReference type="ARBA" id="ARBA00022553"/>
    </source>
</evidence>
<evidence type="ECO:0000259" key="11">
    <source>
        <dbReference type="Pfam" id="PF02518"/>
    </source>
</evidence>
<evidence type="ECO:0000256" key="1">
    <source>
        <dbReference type="ARBA" id="ARBA00000085"/>
    </source>
</evidence>
<keyword evidence="10" id="KW-0812">Transmembrane</keyword>
<keyword evidence="5" id="KW-0547">Nucleotide-binding</keyword>
<comment type="caution">
    <text evidence="13">The sequence shown here is derived from an EMBL/GenBank/DDBJ whole genome shotgun (WGS) entry which is preliminary data.</text>
</comment>
<organism evidence="13 14">
    <name type="scientific">Galbibacter marinus</name>
    <dbReference type="NCBI Taxonomy" id="555500"/>
    <lineage>
        <taxon>Bacteria</taxon>
        <taxon>Pseudomonadati</taxon>
        <taxon>Bacteroidota</taxon>
        <taxon>Flavobacteriia</taxon>
        <taxon>Flavobacteriales</taxon>
        <taxon>Flavobacteriaceae</taxon>
        <taxon>Galbibacter</taxon>
    </lineage>
</organism>
<dbReference type="PATRIC" id="fig|555500.3.peg.1558"/>
<dbReference type="InterPro" id="IPR011712">
    <property type="entry name" value="Sig_transdc_His_kin_sub3_dim/P"/>
</dbReference>
<dbReference type="InterPro" id="IPR003594">
    <property type="entry name" value="HATPase_dom"/>
</dbReference>
<feature type="domain" description="Signal transduction histidine kinase subgroup 3 dimerisation and phosphoacceptor" evidence="12">
    <location>
        <begin position="68"/>
        <end position="125"/>
    </location>
</feature>
<feature type="coiled-coil region" evidence="9">
    <location>
        <begin position="40"/>
        <end position="67"/>
    </location>
</feature>
<keyword evidence="14" id="KW-1185">Reference proteome</keyword>
<dbReference type="STRING" id="555500.I215_07526"/>
<dbReference type="OrthoDB" id="9760839at2"/>
<evidence type="ECO:0000256" key="4">
    <source>
        <dbReference type="ARBA" id="ARBA00022679"/>
    </source>
</evidence>
<accession>K2P2S5</accession>
<dbReference type="Pfam" id="PF02518">
    <property type="entry name" value="HATPase_c"/>
    <property type="match status" value="1"/>
</dbReference>
<proteinExistence type="predicted"/>
<reference evidence="13 14" key="1">
    <citation type="journal article" date="2012" name="J. Bacteriol.">
        <title>Genome Sequence of Galbibacter marinum Type Strain ck-I2-15.</title>
        <authorList>
            <person name="Lai Q."/>
            <person name="Li C."/>
            <person name="Shao Z."/>
        </authorList>
    </citation>
    <scope>NUCLEOTIDE SEQUENCE [LARGE SCALE GENOMIC DNA]</scope>
    <source>
        <strain evidence="14">ck-I2-15</strain>
    </source>
</reference>
<dbReference type="PANTHER" id="PTHR24421:SF10">
    <property type="entry name" value="NITRATE_NITRITE SENSOR PROTEIN NARQ"/>
    <property type="match status" value="1"/>
</dbReference>
<evidence type="ECO:0000256" key="2">
    <source>
        <dbReference type="ARBA" id="ARBA00012438"/>
    </source>
</evidence>
<name>K2P2S5_9FLAO</name>
<feature type="domain" description="Histidine kinase/HSP90-like ATPase" evidence="11">
    <location>
        <begin position="168"/>
        <end position="257"/>
    </location>
</feature>
<dbReference type="EC" id="2.7.13.3" evidence="2"/>
<evidence type="ECO:0000259" key="12">
    <source>
        <dbReference type="Pfam" id="PF07730"/>
    </source>
</evidence>
<keyword evidence="6 13" id="KW-0418">Kinase</keyword>
<dbReference type="GO" id="GO:0016020">
    <property type="term" value="C:membrane"/>
    <property type="evidence" value="ECO:0007669"/>
    <property type="project" value="InterPro"/>
</dbReference>
<dbReference type="CDD" id="cd16917">
    <property type="entry name" value="HATPase_UhpB-NarQ-NarX-like"/>
    <property type="match status" value="1"/>
</dbReference>